<dbReference type="Pfam" id="PF09949">
    <property type="entry name" value="APP1_cat"/>
    <property type="match status" value="1"/>
</dbReference>
<evidence type="ECO:0000313" key="4">
    <source>
        <dbReference type="Proteomes" id="UP000054097"/>
    </source>
</evidence>
<gene>
    <name evidence="3" type="ORF">M408DRAFT_23377</name>
</gene>
<evidence type="ECO:0000313" key="3">
    <source>
        <dbReference type="EMBL" id="KIM28710.1"/>
    </source>
</evidence>
<dbReference type="GO" id="GO:0030479">
    <property type="term" value="C:actin cortical patch"/>
    <property type="evidence" value="ECO:0007669"/>
    <property type="project" value="TreeGrafter"/>
</dbReference>
<organism evidence="3 4">
    <name type="scientific">Serendipita vermifera MAFF 305830</name>
    <dbReference type="NCBI Taxonomy" id="933852"/>
    <lineage>
        <taxon>Eukaryota</taxon>
        <taxon>Fungi</taxon>
        <taxon>Dikarya</taxon>
        <taxon>Basidiomycota</taxon>
        <taxon>Agaricomycotina</taxon>
        <taxon>Agaricomycetes</taxon>
        <taxon>Sebacinales</taxon>
        <taxon>Serendipitaceae</taxon>
        <taxon>Serendipita</taxon>
    </lineage>
</organism>
<protein>
    <recommendedName>
        <fullName evidence="2">Phosphatidate phosphatase APP1 catalytic domain-containing protein</fullName>
    </recommendedName>
</protein>
<feature type="chain" id="PRO_5002161175" description="Phosphatidate phosphatase APP1 catalytic domain-containing protein" evidence="1">
    <location>
        <begin position="30"/>
        <end position="479"/>
    </location>
</feature>
<keyword evidence="4" id="KW-1185">Reference proteome</keyword>
<dbReference type="HOGENOM" id="CLU_024935_0_0_1"/>
<dbReference type="AlphaFoldDB" id="A0A0C3AW06"/>
<evidence type="ECO:0000259" key="2">
    <source>
        <dbReference type="Pfam" id="PF09949"/>
    </source>
</evidence>
<dbReference type="PANTHER" id="PTHR28208">
    <property type="entry name" value="PHOSPHATIDATE PHOSPHATASE APP1"/>
    <property type="match status" value="1"/>
</dbReference>
<dbReference type="GO" id="GO:0008195">
    <property type="term" value="F:phosphatidate phosphatase activity"/>
    <property type="evidence" value="ECO:0007669"/>
    <property type="project" value="InterPro"/>
</dbReference>
<reference evidence="3 4" key="1">
    <citation type="submission" date="2014-04" db="EMBL/GenBank/DDBJ databases">
        <authorList>
            <consortium name="DOE Joint Genome Institute"/>
            <person name="Kuo A."/>
            <person name="Zuccaro A."/>
            <person name="Kohler A."/>
            <person name="Nagy L.G."/>
            <person name="Floudas D."/>
            <person name="Copeland A."/>
            <person name="Barry K.W."/>
            <person name="Cichocki N."/>
            <person name="Veneault-Fourrey C."/>
            <person name="LaButti K."/>
            <person name="Lindquist E.A."/>
            <person name="Lipzen A."/>
            <person name="Lundell T."/>
            <person name="Morin E."/>
            <person name="Murat C."/>
            <person name="Sun H."/>
            <person name="Tunlid A."/>
            <person name="Henrissat B."/>
            <person name="Grigoriev I.V."/>
            <person name="Hibbett D.S."/>
            <person name="Martin F."/>
            <person name="Nordberg H.P."/>
            <person name="Cantor M.N."/>
            <person name="Hua S.X."/>
        </authorList>
    </citation>
    <scope>NUCLEOTIDE SEQUENCE [LARGE SCALE GENOMIC DNA]</scope>
    <source>
        <strain evidence="3 4">MAFF 305830</strain>
    </source>
</reference>
<proteinExistence type="predicted"/>
<dbReference type="InterPro" id="IPR019236">
    <property type="entry name" value="APP1_cat"/>
</dbReference>
<accession>A0A0C3AW06</accession>
<dbReference type="Proteomes" id="UP000054097">
    <property type="component" value="Unassembled WGS sequence"/>
</dbReference>
<dbReference type="EMBL" id="KN824291">
    <property type="protein sequence ID" value="KIM28710.1"/>
    <property type="molecule type" value="Genomic_DNA"/>
</dbReference>
<dbReference type="InterPro" id="IPR052935">
    <property type="entry name" value="Mg2+_PAP"/>
</dbReference>
<evidence type="ECO:0000256" key="1">
    <source>
        <dbReference type="SAM" id="SignalP"/>
    </source>
</evidence>
<reference evidence="4" key="2">
    <citation type="submission" date="2015-01" db="EMBL/GenBank/DDBJ databases">
        <title>Evolutionary Origins and Diversification of the Mycorrhizal Mutualists.</title>
        <authorList>
            <consortium name="DOE Joint Genome Institute"/>
            <consortium name="Mycorrhizal Genomics Consortium"/>
            <person name="Kohler A."/>
            <person name="Kuo A."/>
            <person name="Nagy L.G."/>
            <person name="Floudas D."/>
            <person name="Copeland A."/>
            <person name="Barry K.W."/>
            <person name="Cichocki N."/>
            <person name="Veneault-Fourrey C."/>
            <person name="LaButti K."/>
            <person name="Lindquist E.A."/>
            <person name="Lipzen A."/>
            <person name="Lundell T."/>
            <person name="Morin E."/>
            <person name="Murat C."/>
            <person name="Riley R."/>
            <person name="Ohm R."/>
            <person name="Sun H."/>
            <person name="Tunlid A."/>
            <person name="Henrissat B."/>
            <person name="Grigoriev I.V."/>
            <person name="Hibbett D.S."/>
            <person name="Martin F."/>
        </authorList>
    </citation>
    <scope>NUCLEOTIDE SEQUENCE [LARGE SCALE GENOMIC DNA]</scope>
    <source>
        <strain evidence="4">MAFF 305830</strain>
    </source>
</reference>
<feature type="signal peptide" evidence="1">
    <location>
        <begin position="1"/>
        <end position="29"/>
    </location>
</feature>
<dbReference type="PANTHER" id="PTHR28208:SF2">
    <property type="entry name" value="PHOSPHATIDATE PHOSPHATASE APP1 CATALYTIC DOMAIN-CONTAINING PROTEIN"/>
    <property type="match status" value="1"/>
</dbReference>
<feature type="domain" description="Phosphatidate phosphatase APP1 catalytic" evidence="2">
    <location>
        <begin position="241"/>
        <end position="386"/>
    </location>
</feature>
<dbReference type="OrthoDB" id="414243at2759"/>
<sequence>MTLGTRPLTGSAATLFALALLTQLAGTVAAPNPLPTAAPTKVQPQKRGISSWASSVAQGLPTDVASGVLPAFQGLPNADEVKQQLNLTDDDINRLPQSVLNIPSYANWTGQGWNMRIHGVAYKQPQATDEQLDQISSVFISDLETSSLNDTERRQSRNMSALMIAIPTPDVTLNFSLVNPLTGDSLLLEFPNKTDDRGEFDKFIQLVGQIPNNNTVASWPLFTTGINDGNSSLWLVPPEGVTILSDIDDVLRFTQIYVPQNGLDNSFAHPFIPWSDMPSVYAQWSQVHQNAHFHYLTTTPQPFTRQYVDFVNKYYPAGSFDDRPLNLTTFDQIFQIRKTNLIRFYETYPTRKIVLVGDTSNGDIMRNYPGMLKDFPNQTACVLIRNTSATDSQNHFPYNTKEFKDLPTNKYMFFRTTDDIRNLNFANGDCLNSSVPQNVTFDYQGTPFDSTSSAISNIPRTWGIIVGQALALMAALCML</sequence>
<keyword evidence="1" id="KW-0732">Signal</keyword>
<dbReference type="STRING" id="933852.A0A0C3AW06"/>
<name>A0A0C3AW06_SERVB</name>